<name>A0AAV3WNU3_9CYAN</name>
<organism evidence="1 2">
    <name type="scientific">Microseira wollei NIES-4236</name>
    <dbReference type="NCBI Taxonomy" id="2530354"/>
    <lineage>
        <taxon>Bacteria</taxon>
        <taxon>Bacillati</taxon>
        <taxon>Cyanobacteriota</taxon>
        <taxon>Cyanophyceae</taxon>
        <taxon>Oscillatoriophycideae</taxon>
        <taxon>Aerosakkonematales</taxon>
        <taxon>Aerosakkonemataceae</taxon>
        <taxon>Microseira</taxon>
    </lineage>
</organism>
<reference evidence="1" key="1">
    <citation type="submission" date="2019-10" db="EMBL/GenBank/DDBJ databases">
        <title>Draft genome sequece of Microseira wollei NIES-4236.</title>
        <authorList>
            <person name="Yamaguchi H."/>
            <person name="Suzuki S."/>
            <person name="Kawachi M."/>
        </authorList>
    </citation>
    <scope>NUCLEOTIDE SEQUENCE</scope>
    <source>
        <strain evidence="1">NIES-4236</strain>
    </source>
</reference>
<dbReference type="Proteomes" id="UP001050975">
    <property type="component" value="Unassembled WGS sequence"/>
</dbReference>
<dbReference type="EMBL" id="BLAY01000231">
    <property type="protein sequence ID" value="GET43539.1"/>
    <property type="molecule type" value="Genomic_DNA"/>
</dbReference>
<comment type="caution">
    <text evidence="1">The sequence shown here is derived from an EMBL/GenBank/DDBJ whole genome shotgun (WGS) entry which is preliminary data.</text>
</comment>
<accession>A0AAV3WNU3</accession>
<protein>
    <recommendedName>
        <fullName evidence="3">Lipoprotein</fullName>
    </recommendedName>
</protein>
<proteinExistence type="predicted"/>
<dbReference type="RefSeq" id="WP_226592453.1">
    <property type="nucleotide sequence ID" value="NZ_BLAY01000231.1"/>
</dbReference>
<dbReference type="AlphaFoldDB" id="A0AAV3WNU3"/>
<keyword evidence="2" id="KW-1185">Reference proteome</keyword>
<dbReference type="PROSITE" id="PS51257">
    <property type="entry name" value="PROKAR_LIPOPROTEIN"/>
    <property type="match status" value="1"/>
</dbReference>
<sequence length="231" mass="26066">MNVRIFSTIATSVLLATLALACSPIWENRLNRTAQAQEEDTQIIYGEIVDASPEYIMIPVEVAGKQGLLSNDYSSEYRSKSSPVNMIFHSLKTGQSHLLLNKKAALAQWEFLELKKEKDKPAIKVLLLRLIESDTNGDKKFDLNDASVGYLADISGKNLRRITPVNAQLLGWKYDKNRDIIFLRVVKDSDNNKKFTSQDEVNFIKVSPNNPGQGKEIINDKIQQEIKSLIK</sequence>
<gene>
    <name evidence="1" type="ORF">MiSe_83640</name>
</gene>
<evidence type="ECO:0008006" key="3">
    <source>
        <dbReference type="Google" id="ProtNLM"/>
    </source>
</evidence>
<evidence type="ECO:0000313" key="1">
    <source>
        <dbReference type="EMBL" id="GET43539.1"/>
    </source>
</evidence>
<evidence type="ECO:0000313" key="2">
    <source>
        <dbReference type="Proteomes" id="UP001050975"/>
    </source>
</evidence>